<comment type="caution">
    <text evidence="13">The sequence shown here is derived from an EMBL/GenBank/DDBJ whole genome shotgun (WGS) entry which is preliminary data.</text>
</comment>
<keyword evidence="9" id="KW-0927">Auxin signaling pathway</keyword>
<evidence type="ECO:0000256" key="7">
    <source>
        <dbReference type="ARBA" id="ARBA00022989"/>
    </source>
</evidence>
<protein>
    <submittedName>
        <fullName evidence="13">Amino acid permease 1</fullName>
    </submittedName>
</protein>
<keyword evidence="14" id="KW-1185">Reference proteome</keyword>
<dbReference type="InterPro" id="IPR013057">
    <property type="entry name" value="AA_transpt_TM"/>
</dbReference>
<evidence type="ECO:0000313" key="14">
    <source>
        <dbReference type="Proteomes" id="UP000237347"/>
    </source>
</evidence>
<gene>
    <name evidence="13" type="primary">AAP1_0</name>
    <name evidence="13" type="ORF">CFP56_001072</name>
</gene>
<comment type="subcellular location">
    <subcellularLocation>
        <location evidence="1">Endomembrane system</location>
        <topology evidence="1">Multi-pass membrane protein</topology>
    </subcellularLocation>
</comment>
<comment type="function">
    <text evidence="10">Carrier protein involved in proton-driven auxin influx. Mediates the formation of auxin gradient from developing leaves (site of auxin biosynthesis) to tips by contributing to the loading of auxin in vascular tissues and facilitating acropetal (base to tip) auxin transport within inner tissues of the root apex, and basipetal (tip to base) auxin transport within outer tissues of the root apex. May be involved in lateral roots and nodules formation.</text>
</comment>
<name>A0AAW0INI1_QUESU</name>
<evidence type="ECO:0000256" key="3">
    <source>
        <dbReference type="ARBA" id="ARBA00022448"/>
    </source>
</evidence>
<keyword evidence="8 11" id="KW-0472">Membrane</keyword>
<evidence type="ECO:0000256" key="2">
    <source>
        <dbReference type="ARBA" id="ARBA00005590"/>
    </source>
</evidence>
<dbReference type="Pfam" id="PF01490">
    <property type="entry name" value="Aa_trans"/>
    <property type="match status" value="1"/>
</dbReference>
<reference evidence="13 14" key="1">
    <citation type="journal article" date="2018" name="Sci. Data">
        <title>The draft genome sequence of cork oak.</title>
        <authorList>
            <person name="Ramos A.M."/>
            <person name="Usie A."/>
            <person name="Barbosa P."/>
            <person name="Barros P.M."/>
            <person name="Capote T."/>
            <person name="Chaves I."/>
            <person name="Simoes F."/>
            <person name="Abreu I."/>
            <person name="Carrasquinho I."/>
            <person name="Faro C."/>
            <person name="Guimaraes J.B."/>
            <person name="Mendonca D."/>
            <person name="Nobrega F."/>
            <person name="Rodrigues L."/>
            <person name="Saibo N.J.M."/>
            <person name="Varela M.C."/>
            <person name="Egas C."/>
            <person name="Matos J."/>
            <person name="Miguel C.M."/>
            <person name="Oliveira M.M."/>
            <person name="Ricardo C.P."/>
            <person name="Goncalves S."/>
        </authorList>
    </citation>
    <scope>NUCLEOTIDE SEQUENCE [LARGE SCALE GENOMIC DNA]</scope>
    <source>
        <strain evidence="14">cv. HL8</strain>
    </source>
</reference>
<dbReference type="Proteomes" id="UP000237347">
    <property type="component" value="Unassembled WGS sequence"/>
</dbReference>
<keyword evidence="6" id="KW-0029">Amino-acid transport</keyword>
<dbReference type="GO" id="GO:0006865">
    <property type="term" value="P:amino acid transport"/>
    <property type="evidence" value="ECO:0007669"/>
    <property type="project" value="UniProtKB-KW"/>
</dbReference>
<evidence type="ECO:0000256" key="9">
    <source>
        <dbReference type="ARBA" id="ARBA00023294"/>
    </source>
</evidence>
<evidence type="ECO:0000313" key="13">
    <source>
        <dbReference type="EMBL" id="KAK7815859.1"/>
    </source>
</evidence>
<accession>A0AAW0INI1</accession>
<evidence type="ECO:0000256" key="6">
    <source>
        <dbReference type="ARBA" id="ARBA00022970"/>
    </source>
</evidence>
<evidence type="ECO:0000256" key="1">
    <source>
        <dbReference type="ARBA" id="ARBA00004127"/>
    </source>
</evidence>
<evidence type="ECO:0000259" key="12">
    <source>
        <dbReference type="Pfam" id="PF01490"/>
    </source>
</evidence>
<feature type="non-terminal residue" evidence="13">
    <location>
        <position position="1"/>
    </location>
</feature>
<evidence type="ECO:0000256" key="5">
    <source>
        <dbReference type="ARBA" id="ARBA00022847"/>
    </source>
</evidence>
<evidence type="ECO:0000256" key="11">
    <source>
        <dbReference type="SAM" id="Phobius"/>
    </source>
</evidence>
<dbReference type="GO" id="GO:0009734">
    <property type="term" value="P:auxin-activated signaling pathway"/>
    <property type="evidence" value="ECO:0007669"/>
    <property type="project" value="UniProtKB-KW"/>
</dbReference>
<feature type="domain" description="Amino acid transporter transmembrane" evidence="12">
    <location>
        <begin position="19"/>
        <end position="87"/>
    </location>
</feature>
<sequence length="93" mass="10759">RWPESDFIVGEHQIVIPFVGNFNINFFHSIWRIVYVIFTTMFAMLFPVFNGVLGLIGAASFWPLTVYFPIEMYISQAKIGSFSLKWFGLKTLS</sequence>
<dbReference type="EMBL" id="PKMF04000976">
    <property type="protein sequence ID" value="KAK7815859.1"/>
    <property type="molecule type" value="Genomic_DNA"/>
</dbReference>
<keyword evidence="7 11" id="KW-1133">Transmembrane helix</keyword>
<dbReference type="PANTHER" id="PTHR48017">
    <property type="entry name" value="OS05G0424000 PROTEIN-RELATED"/>
    <property type="match status" value="1"/>
</dbReference>
<dbReference type="GO" id="GO:0015293">
    <property type="term" value="F:symporter activity"/>
    <property type="evidence" value="ECO:0007669"/>
    <property type="project" value="UniProtKB-KW"/>
</dbReference>
<organism evidence="13 14">
    <name type="scientific">Quercus suber</name>
    <name type="common">Cork oak</name>
    <dbReference type="NCBI Taxonomy" id="58331"/>
    <lineage>
        <taxon>Eukaryota</taxon>
        <taxon>Viridiplantae</taxon>
        <taxon>Streptophyta</taxon>
        <taxon>Embryophyta</taxon>
        <taxon>Tracheophyta</taxon>
        <taxon>Spermatophyta</taxon>
        <taxon>Magnoliopsida</taxon>
        <taxon>eudicotyledons</taxon>
        <taxon>Gunneridae</taxon>
        <taxon>Pentapetalae</taxon>
        <taxon>rosids</taxon>
        <taxon>fabids</taxon>
        <taxon>Fagales</taxon>
        <taxon>Fagaceae</taxon>
        <taxon>Quercus</taxon>
    </lineage>
</organism>
<evidence type="ECO:0000256" key="8">
    <source>
        <dbReference type="ARBA" id="ARBA00023136"/>
    </source>
</evidence>
<dbReference type="GO" id="GO:0012505">
    <property type="term" value="C:endomembrane system"/>
    <property type="evidence" value="ECO:0007669"/>
    <property type="project" value="UniProtKB-SubCell"/>
</dbReference>
<keyword evidence="3" id="KW-0813">Transport</keyword>
<evidence type="ECO:0000256" key="10">
    <source>
        <dbReference type="ARBA" id="ARBA00045588"/>
    </source>
</evidence>
<proteinExistence type="inferred from homology"/>
<comment type="similarity">
    <text evidence="2">Belongs to the amino acid/polyamine transporter 2 family. Amino acid/auxin permease (AAAP) (TC 2.A.18.1) subfamily.</text>
</comment>
<feature type="transmembrane region" description="Helical" evidence="11">
    <location>
        <begin position="33"/>
        <end position="62"/>
    </location>
</feature>
<evidence type="ECO:0000256" key="4">
    <source>
        <dbReference type="ARBA" id="ARBA00022692"/>
    </source>
</evidence>
<keyword evidence="4 11" id="KW-0812">Transmembrane</keyword>
<dbReference type="AlphaFoldDB" id="A0AAW0INI1"/>
<keyword evidence="5" id="KW-0769">Symport</keyword>